<organism evidence="2 3">
    <name type="scientific">Ferrimonas marina</name>
    <dbReference type="NCBI Taxonomy" id="299255"/>
    <lineage>
        <taxon>Bacteria</taxon>
        <taxon>Pseudomonadati</taxon>
        <taxon>Pseudomonadota</taxon>
        <taxon>Gammaproteobacteria</taxon>
        <taxon>Alteromonadales</taxon>
        <taxon>Ferrimonadaceae</taxon>
        <taxon>Ferrimonas</taxon>
    </lineage>
</organism>
<evidence type="ECO:0000313" key="3">
    <source>
        <dbReference type="Proteomes" id="UP000184268"/>
    </source>
</evidence>
<accession>A0A1M5YTW2</accession>
<evidence type="ECO:0000256" key="1">
    <source>
        <dbReference type="SAM" id="Phobius"/>
    </source>
</evidence>
<proteinExistence type="predicted"/>
<dbReference type="STRING" id="299255.SAMN02745129_4385"/>
<keyword evidence="1" id="KW-0812">Transmembrane</keyword>
<dbReference type="EMBL" id="FQXG01000008">
    <property type="protein sequence ID" value="SHI15033.1"/>
    <property type="molecule type" value="Genomic_DNA"/>
</dbReference>
<keyword evidence="3" id="KW-1185">Reference proteome</keyword>
<gene>
    <name evidence="2" type="ORF">SAMN02745129_4385</name>
</gene>
<keyword evidence="1" id="KW-0472">Membrane</keyword>
<dbReference type="AlphaFoldDB" id="A0A1M5YTW2"/>
<dbReference type="Proteomes" id="UP000184268">
    <property type="component" value="Unassembled WGS sequence"/>
</dbReference>
<reference evidence="3" key="1">
    <citation type="submission" date="2016-11" db="EMBL/GenBank/DDBJ databases">
        <authorList>
            <person name="Varghese N."/>
            <person name="Submissions S."/>
        </authorList>
    </citation>
    <scope>NUCLEOTIDE SEQUENCE [LARGE SCALE GENOMIC DNA]</scope>
    <source>
        <strain evidence="3">DSM 16917</strain>
    </source>
</reference>
<keyword evidence="1" id="KW-1133">Transmembrane helix</keyword>
<sequence>MLDFFTCLWSHINSWNWSGVTQSVTGIATLIIAWMALNSWRKQHKAQKVTGLFDELTDSIHELVQALGGPIQQLQFIRISIDSCKYDINLDKSLPHPEEICYIKKEGQESAARLNVQLKECAQPAHKIRSLLVKAQVYDIKSFENCSKYCECIVWQYDRLQVVYSILASDNLNWNHPKAIDFVDHLKNITPEDISAHLKENQIEYIKFVKGIYKKEFDSA</sequence>
<evidence type="ECO:0000313" key="2">
    <source>
        <dbReference type="EMBL" id="SHI15033.1"/>
    </source>
</evidence>
<name>A0A1M5YTW2_9GAMM</name>
<evidence type="ECO:0008006" key="4">
    <source>
        <dbReference type="Google" id="ProtNLM"/>
    </source>
</evidence>
<feature type="transmembrane region" description="Helical" evidence="1">
    <location>
        <begin position="20"/>
        <end position="37"/>
    </location>
</feature>
<protein>
    <recommendedName>
        <fullName evidence="4">DUF4760 domain-containing protein</fullName>
    </recommendedName>
</protein>